<feature type="domain" description="NADPH-dependent reductive aminase-like C-terminal" evidence="3">
    <location>
        <begin position="168"/>
        <end position="292"/>
    </location>
</feature>
<evidence type="ECO:0000259" key="2">
    <source>
        <dbReference type="Pfam" id="PF03446"/>
    </source>
</evidence>
<dbReference type="PIRSF" id="PIRSF000103">
    <property type="entry name" value="HIBADH"/>
    <property type="match status" value="1"/>
</dbReference>
<accession>A0ABT3ILA2</accession>
<dbReference type="InterPro" id="IPR048666">
    <property type="entry name" value="RedAm-like_C"/>
</dbReference>
<dbReference type="Gene3D" id="1.10.1040.10">
    <property type="entry name" value="N-(1-d-carboxylethyl)-l-norvaline Dehydrogenase, domain 2"/>
    <property type="match status" value="1"/>
</dbReference>
<dbReference type="InterPro" id="IPR013328">
    <property type="entry name" value="6PGD_dom2"/>
</dbReference>
<dbReference type="Proteomes" id="UP001207742">
    <property type="component" value="Unassembled WGS sequence"/>
</dbReference>
<dbReference type="SUPFAM" id="SSF51735">
    <property type="entry name" value="NAD(P)-binding Rossmann-fold domains"/>
    <property type="match status" value="1"/>
</dbReference>
<dbReference type="InterPro" id="IPR051265">
    <property type="entry name" value="HIBADH-related_NP60_sf"/>
</dbReference>
<keyword evidence="5" id="KW-1185">Reference proteome</keyword>
<dbReference type="InterPro" id="IPR036291">
    <property type="entry name" value="NAD(P)-bd_dom_sf"/>
</dbReference>
<dbReference type="Gene3D" id="3.40.50.720">
    <property type="entry name" value="NAD(P)-binding Rossmann-like Domain"/>
    <property type="match status" value="1"/>
</dbReference>
<evidence type="ECO:0000259" key="3">
    <source>
        <dbReference type="Pfam" id="PF21761"/>
    </source>
</evidence>
<dbReference type="PANTHER" id="PTHR43580:SF2">
    <property type="entry name" value="CYTOKINE-LIKE NUCLEAR FACTOR N-PAC"/>
    <property type="match status" value="1"/>
</dbReference>
<evidence type="ECO:0000256" key="1">
    <source>
        <dbReference type="ARBA" id="ARBA00023002"/>
    </source>
</evidence>
<keyword evidence="1" id="KW-0560">Oxidoreductase</keyword>
<feature type="domain" description="6-phosphogluconate dehydrogenase NADP-binding" evidence="2">
    <location>
        <begin position="11"/>
        <end position="164"/>
    </location>
</feature>
<name>A0ABT3ILA2_9BACT</name>
<sequence length="295" mass="30619">MTTTPQHRGAVTVIGLGAMGTVLARTLLQKGFTVTIWNRTAARAAGLTAEGALLAPDITAAVAASPIIITCLSSYEATSHLLQTAAIDLTGKTIIEFCTGTPQDARNAQAWVTALGGSYLDGALMATPRQIGQESTTILVAGATDTFQTATAVLAALGGNVMYKGEAIGAAAAWDLGLLASVFGMINGFMQGALLFESEGIPVNLLGNMLVNMGPIIGEMVRHEGEVIVSGNYDHPESSLRTCAYTFDLLVKQANEAGIDSSIPAFSQGLFKRALDAGYGEEQLGALIKVLRTQA</sequence>
<evidence type="ECO:0000313" key="4">
    <source>
        <dbReference type="EMBL" id="MCW3484524.1"/>
    </source>
</evidence>
<dbReference type="EMBL" id="JAPDNS010000001">
    <property type="protein sequence ID" value="MCW3484524.1"/>
    <property type="molecule type" value="Genomic_DNA"/>
</dbReference>
<reference evidence="4 5" key="1">
    <citation type="submission" date="2022-10" db="EMBL/GenBank/DDBJ databases">
        <title>Chitinophaga nivalis PC15 sp. nov., isolated from Pyeongchang county, South Korea.</title>
        <authorList>
            <person name="Trinh H.N."/>
        </authorList>
    </citation>
    <scope>NUCLEOTIDE SEQUENCE [LARGE SCALE GENOMIC DNA]</scope>
    <source>
        <strain evidence="4 5">PC14</strain>
    </source>
</reference>
<evidence type="ECO:0000313" key="5">
    <source>
        <dbReference type="Proteomes" id="UP001207742"/>
    </source>
</evidence>
<dbReference type="RefSeq" id="WP_264730211.1">
    <property type="nucleotide sequence ID" value="NZ_JAPDNR010000001.1"/>
</dbReference>
<organism evidence="4 5">
    <name type="scientific">Chitinophaga nivalis</name>
    <dbReference type="NCBI Taxonomy" id="2991709"/>
    <lineage>
        <taxon>Bacteria</taxon>
        <taxon>Pseudomonadati</taxon>
        <taxon>Bacteroidota</taxon>
        <taxon>Chitinophagia</taxon>
        <taxon>Chitinophagales</taxon>
        <taxon>Chitinophagaceae</taxon>
        <taxon>Chitinophaga</taxon>
    </lineage>
</organism>
<dbReference type="InterPro" id="IPR015815">
    <property type="entry name" value="HIBADH-related"/>
</dbReference>
<protein>
    <submittedName>
        <fullName evidence="4">NAD(P)-binding domain-containing protein</fullName>
    </submittedName>
</protein>
<gene>
    <name evidence="4" type="ORF">OL497_11505</name>
</gene>
<dbReference type="Pfam" id="PF03446">
    <property type="entry name" value="NAD_binding_2"/>
    <property type="match status" value="1"/>
</dbReference>
<dbReference type="InterPro" id="IPR006115">
    <property type="entry name" value="6PGDH_NADP-bd"/>
</dbReference>
<comment type="caution">
    <text evidence="4">The sequence shown here is derived from an EMBL/GenBank/DDBJ whole genome shotgun (WGS) entry which is preliminary data.</text>
</comment>
<dbReference type="Pfam" id="PF21761">
    <property type="entry name" value="RedAm-like_C"/>
    <property type="match status" value="1"/>
</dbReference>
<proteinExistence type="predicted"/>
<dbReference type="PANTHER" id="PTHR43580">
    <property type="entry name" value="OXIDOREDUCTASE GLYR1-RELATED"/>
    <property type="match status" value="1"/>
</dbReference>